<keyword evidence="3 7" id="KW-0812">Transmembrane</keyword>
<keyword evidence="4 7" id="KW-1133">Transmembrane helix</keyword>
<dbReference type="SMART" id="SM00065">
    <property type="entry name" value="GAF"/>
    <property type="match status" value="1"/>
</dbReference>
<dbReference type="InterPro" id="IPR003018">
    <property type="entry name" value="GAF"/>
</dbReference>
<dbReference type="Pfam" id="PF01590">
    <property type="entry name" value="GAF"/>
    <property type="match status" value="1"/>
</dbReference>
<dbReference type="Pfam" id="PF01594">
    <property type="entry name" value="AI-2E_transport"/>
    <property type="match status" value="1"/>
</dbReference>
<evidence type="ECO:0000256" key="6">
    <source>
        <dbReference type="SAM" id="MobiDB-lite"/>
    </source>
</evidence>
<feature type="transmembrane region" description="Helical" evidence="7">
    <location>
        <begin position="33"/>
        <end position="52"/>
    </location>
</feature>
<feature type="transmembrane region" description="Helical" evidence="7">
    <location>
        <begin position="234"/>
        <end position="262"/>
    </location>
</feature>
<reference evidence="9 10" key="1">
    <citation type="submission" date="2023-10" db="EMBL/GenBank/DDBJ databases">
        <title>Noviherbaspirillum sp. CPCC 100848 genome assembly.</title>
        <authorList>
            <person name="Li X.Y."/>
            <person name="Fang X.M."/>
        </authorList>
    </citation>
    <scope>NUCLEOTIDE SEQUENCE [LARGE SCALE GENOMIC DNA]</scope>
    <source>
        <strain evidence="9 10">CPCC 100848</strain>
    </source>
</reference>
<evidence type="ECO:0000256" key="2">
    <source>
        <dbReference type="ARBA" id="ARBA00009773"/>
    </source>
</evidence>
<comment type="subcellular location">
    <subcellularLocation>
        <location evidence="1">Membrane</location>
        <topology evidence="1">Multi-pass membrane protein</topology>
    </subcellularLocation>
</comment>
<dbReference type="RefSeq" id="WP_326507626.1">
    <property type="nucleotide sequence ID" value="NZ_JAWIIV010000014.1"/>
</dbReference>
<name>A0ABU6JBA4_9BURK</name>
<evidence type="ECO:0000256" key="1">
    <source>
        <dbReference type="ARBA" id="ARBA00004141"/>
    </source>
</evidence>
<dbReference type="SUPFAM" id="SSF55781">
    <property type="entry name" value="GAF domain-like"/>
    <property type="match status" value="1"/>
</dbReference>
<evidence type="ECO:0000256" key="3">
    <source>
        <dbReference type="ARBA" id="ARBA00022692"/>
    </source>
</evidence>
<comment type="similarity">
    <text evidence="2">Belongs to the autoinducer-2 exporter (AI-2E) (TC 2.A.86) family.</text>
</comment>
<feature type="transmembrane region" description="Helical" evidence="7">
    <location>
        <begin position="268"/>
        <end position="288"/>
    </location>
</feature>
<feature type="region of interest" description="Disordered" evidence="6">
    <location>
        <begin position="134"/>
        <end position="153"/>
    </location>
</feature>
<feature type="domain" description="GAF" evidence="8">
    <location>
        <begin position="630"/>
        <end position="776"/>
    </location>
</feature>
<dbReference type="InterPro" id="IPR002549">
    <property type="entry name" value="AI-2E-like"/>
</dbReference>
<keyword evidence="10" id="KW-1185">Reference proteome</keyword>
<feature type="transmembrane region" description="Helical" evidence="7">
    <location>
        <begin position="9"/>
        <end position="27"/>
    </location>
</feature>
<dbReference type="EMBL" id="JAWIIV010000014">
    <property type="protein sequence ID" value="MEC4720916.1"/>
    <property type="molecule type" value="Genomic_DNA"/>
</dbReference>
<proteinExistence type="inferred from homology"/>
<evidence type="ECO:0000259" key="8">
    <source>
        <dbReference type="SMART" id="SM00065"/>
    </source>
</evidence>
<dbReference type="Gene3D" id="3.30.450.40">
    <property type="match status" value="1"/>
</dbReference>
<sequence length="789" mass="84893">MSDESINPGINISTAVVVVLTIAVLYVGRDIFVPFALAILLSFMLAPPVAWLRRVRIPRTAAVVFVVSGAVAMVAGVSVLMGSQVVALSENLPTYQKTMQMKIRSIRSAAPGGGAIDRTSAVIQALGQELSEVAGTTTQRPKGSTSNQTKKQPMPVIIEEGEQHPVETVRSVAGSLMGPVSTAGLVIVFIFFVLLAPSDLRDRFIRLAGTDLHRTTEALSEAASRVSRYLLMQLVVNATYGIPLGIGLYLIGVPGAFLWALLATLLRFIPYLGPVIAAIFPMMLAFAVDPGWNMLLWTGALILVLELVSNNIIEPWLYGSSTGMTPMAVILSAIFWTLLWGPVGLILATPLTVCFVVMGRYVPQLTFIDVLLGSDPVLSADERIYQRLLAGNVEEAIDIAEGEVAEDSLLSFYDRVALPALRLAENARERGASREDRKNVADGIRAVVADLHEFELRRSEEDGVYGNRWLGTPVLCVAGRGELDYAAATLLVHVLESRGIGARVVESSAISLDNIGSLDLAGVEVICLSYLNPTPKAYARFVCRRLKPRSRRLKIVIGAWNLAAEAGTPEKLAADAGADSAATSVEAVAHMVEEIVGQATAPTNLLPVPIPAEEEARLQALQASGALDPDNSVHLDRVAHTVADAMDMPIAMVSLIDESLQLWKGAWGLPAELERSRQGTRETSVCNYVVVANAPLVVEDTARDPRFAQNPLLRENGMRFYAGVPLRTSSGHVIGSLCVIDLKPRTLSPRELKLMQVIADELMAELAKGRKPVQESDTVGAEAGYLPQQ</sequence>
<accession>A0ABU6JBA4</accession>
<feature type="transmembrane region" description="Helical" evidence="7">
    <location>
        <begin position="64"/>
        <end position="87"/>
    </location>
</feature>
<evidence type="ECO:0000256" key="5">
    <source>
        <dbReference type="ARBA" id="ARBA00023136"/>
    </source>
</evidence>
<dbReference type="PANTHER" id="PTHR43102">
    <property type="entry name" value="SLR1143 PROTEIN"/>
    <property type="match status" value="1"/>
</dbReference>
<feature type="transmembrane region" description="Helical" evidence="7">
    <location>
        <begin position="176"/>
        <end position="196"/>
    </location>
</feature>
<organism evidence="9 10">
    <name type="scientific">Noviherbaspirillum album</name>
    <dbReference type="NCBI Taxonomy" id="3080276"/>
    <lineage>
        <taxon>Bacteria</taxon>
        <taxon>Pseudomonadati</taxon>
        <taxon>Pseudomonadota</taxon>
        <taxon>Betaproteobacteria</taxon>
        <taxon>Burkholderiales</taxon>
        <taxon>Oxalobacteraceae</taxon>
        <taxon>Noviherbaspirillum</taxon>
    </lineage>
</organism>
<dbReference type="InterPro" id="IPR029016">
    <property type="entry name" value="GAF-like_dom_sf"/>
</dbReference>
<feature type="region of interest" description="Disordered" evidence="6">
    <location>
        <begin position="769"/>
        <end position="789"/>
    </location>
</feature>
<evidence type="ECO:0000256" key="4">
    <source>
        <dbReference type="ARBA" id="ARBA00022989"/>
    </source>
</evidence>
<dbReference type="Proteomes" id="UP001352263">
    <property type="component" value="Unassembled WGS sequence"/>
</dbReference>
<comment type="caution">
    <text evidence="9">The sequence shown here is derived from an EMBL/GenBank/DDBJ whole genome shotgun (WGS) entry which is preliminary data.</text>
</comment>
<evidence type="ECO:0000313" key="10">
    <source>
        <dbReference type="Proteomes" id="UP001352263"/>
    </source>
</evidence>
<dbReference type="PANTHER" id="PTHR43102:SF2">
    <property type="entry name" value="GAF DOMAIN-CONTAINING PROTEIN"/>
    <property type="match status" value="1"/>
</dbReference>
<gene>
    <name evidence="9" type="ORF">RY831_17255</name>
</gene>
<keyword evidence="5 7" id="KW-0472">Membrane</keyword>
<evidence type="ECO:0000313" key="9">
    <source>
        <dbReference type="EMBL" id="MEC4720916.1"/>
    </source>
</evidence>
<feature type="compositionally biased region" description="Polar residues" evidence="6">
    <location>
        <begin position="134"/>
        <end position="151"/>
    </location>
</feature>
<feature type="transmembrane region" description="Helical" evidence="7">
    <location>
        <begin position="295"/>
        <end position="313"/>
    </location>
</feature>
<evidence type="ECO:0000256" key="7">
    <source>
        <dbReference type="SAM" id="Phobius"/>
    </source>
</evidence>
<feature type="transmembrane region" description="Helical" evidence="7">
    <location>
        <begin position="333"/>
        <end position="358"/>
    </location>
</feature>
<protein>
    <submittedName>
        <fullName evidence="9">AI-2E family transporter</fullName>
    </submittedName>
</protein>